<organism evidence="2 3">
    <name type="scientific">Eumeta variegata</name>
    <name type="common">Bagworm moth</name>
    <name type="synonym">Eumeta japonica</name>
    <dbReference type="NCBI Taxonomy" id="151549"/>
    <lineage>
        <taxon>Eukaryota</taxon>
        <taxon>Metazoa</taxon>
        <taxon>Ecdysozoa</taxon>
        <taxon>Arthropoda</taxon>
        <taxon>Hexapoda</taxon>
        <taxon>Insecta</taxon>
        <taxon>Pterygota</taxon>
        <taxon>Neoptera</taxon>
        <taxon>Endopterygota</taxon>
        <taxon>Lepidoptera</taxon>
        <taxon>Glossata</taxon>
        <taxon>Ditrysia</taxon>
        <taxon>Tineoidea</taxon>
        <taxon>Psychidae</taxon>
        <taxon>Oiketicinae</taxon>
        <taxon>Eumeta</taxon>
    </lineage>
</organism>
<feature type="coiled-coil region" evidence="1">
    <location>
        <begin position="8"/>
        <end position="35"/>
    </location>
</feature>
<evidence type="ECO:0000313" key="3">
    <source>
        <dbReference type="Proteomes" id="UP000299102"/>
    </source>
</evidence>
<sequence length="244" mass="26899">MTRRDSKCRDLHNQLKRLQNNLQEITAQFELYNFNSESNLYRNDLVNDTVSSDRVDSIGPTYESELNNNIKFKKTFPPAQGIVALHTGLTDESRGRTVIYSNELGDRLGPMLGNCVDHRVLNICIPGASYSDIINKILSESICKSHCGSIGSRGSIGVRSSKNLNGLLRQRETILVGFPNHQVASFFSRENSSHGGSSIVIRNNLIFKEITDIVGLFADIEGLSSDIVDLSGCGDGVWNSSGFL</sequence>
<accession>A0A4C1VXF5</accession>
<protein>
    <submittedName>
        <fullName evidence="2">Uncharacterized protein</fullName>
    </submittedName>
</protein>
<dbReference type="Proteomes" id="UP000299102">
    <property type="component" value="Unassembled WGS sequence"/>
</dbReference>
<dbReference type="AlphaFoldDB" id="A0A4C1VXF5"/>
<dbReference type="EMBL" id="BGZK01000437">
    <property type="protein sequence ID" value="GBP43501.1"/>
    <property type="molecule type" value="Genomic_DNA"/>
</dbReference>
<evidence type="ECO:0000256" key="1">
    <source>
        <dbReference type="SAM" id="Coils"/>
    </source>
</evidence>
<keyword evidence="1" id="KW-0175">Coiled coil</keyword>
<name>A0A4C1VXF5_EUMVA</name>
<comment type="caution">
    <text evidence="2">The sequence shown here is derived from an EMBL/GenBank/DDBJ whole genome shotgun (WGS) entry which is preliminary data.</text>
</comment>
<gene>
    <name evidence="2" type="ORF">EVAR_30458_1</name>
</gene>
<proteinExistence type="predicted"/>
<dbReference type="OrthoDB" id="414730at2759"/>
<reference evidence="2 3" key="1">
    <citation type="journal article" date="2019" name="Commun. Biol.">
        <title>The bagworm genome reveals a unique fibroin gene that provides high tensile strength.</title>
        <authorList>
            <person name="Kono N."/>
            <person name="Nakamura H."/>
            <person name="Ohtoshi R."/>
            <person name="Tomita M."/>
            <person name="Numata K."/>
            <person name="Arakawa K."/>
        </authorList>
    </citation>
    <scope>NUCLEOTIDE SEQUENCE [LARGE SCALE GENOMIC DNA]</scope>
</reference>
<keyword evidence="3" id="KW-1185">Reference proteome</keyword>
<evidence type="ECO:0000313" key="2">
    <source>
        <dbReference type="EMBL" id="GBP43501.1"/>
    </source>
</evidence>